<accession>A0A2K9PRE5</accession>
<evidence type="ECO:0000313" key="1">
    <source>
        <dbReference type="EMBL" id="AUP79388.1"/>
    </source>
</evidence>
<proteinExistence type="predicted"/>
<evidence type="ECO:0008006" key="3">
    <source>
        <dbReference type="Google" id="ProtNLM"/>
    </source>
</evidence>
<dbReference type="KEGG" id="fek:C1H87_11985"/>
<dbReference type="Gene3D" id="3.40.50.2000">
    <property type="entry name" value="Glycogen Phosphorylase B"/>
    <property type="match status" value="2"/>
</dbReference>
<keyword evidence="2" id="KW-1185">Reference proteome</keyword>
<dbReference type="Proteomes" id="UP000235826">
    <property type="component" value="Chromosome"/>
</dbReference>
<dbReference type="Pfam" id="PF13692">
    <property type="entry name" value="Glyco_trans_1_4"/>
    <property type="match status" value="1"/>
</dbReference>
<gene>
    <name evidence="1" type="ORF">C1H87_11985</name>
</gene>
<name>A0A2K9PRE5_9FLAO</name>
<reference evidence="1 2" key="1">
    <citation type="submission" date="2018-01" db="EMBL/GenBank/DDBJ databases">
        <title>Complete genome sequence of Flavivirga eckloniae ECD14 isolated from seaweed Ecklonia cava.</title>
        <authorList>
            <person name="Lee J.H."/>
            <person name="Baik K.S."/>
            <person name="Seong C.N."/>
        </authorList>
    </citation>
    <scope>NUCLEOTIDE SEQUENCE [LARGE SCALE GENOMIC DNA]</scope>
    <source>
        <strain evidence="1 2">ECD14</strain>
    </source>
</reference>
<evidence type="ECO:0000313" key="2">
    <source>
        <dbReference type="Proteomes" id="UP000235826"/>
    </source>
</evidence>
<protein>
    <recommendedName>
        <fullName evidence="3">Glycosyl transferase family 1 domain-containing protein</fullName>
    </recommendedName>
</protein>
<sequence>MNQQEKVFNIRSKNILEYLRLIRNAEIIHIHTGIWWLRCCHIIVGFFFRKKVIVTIHSLSNLNNSFSVLITKLFLYLVEKTITVSDEVAKKVNADTRYVVHAFLPPILEEEPDLPQEVISLIENNKQKKIICSNAFKLVLHNNEDLYGLDLMIDVARLIKEENKDYKIIFVIASKNEKLNLIGAYSEIIKNENLENYITLITYSISFVKLMTESDLVVRATNTDGDALTVREALYLNRKIIASDICKRPEATILFKNRDSKDLYRKIKNILESKEVKRNNINNLNGNDSAFYENYFNLILSP</sequence>
<organism evidence="1 2">
    <name type="scientific">Flavivirga eckloniae</name>
    <dbReference type="NCBI Taxonomy" id="1803846"/>
    <lineage>
        <taxon>Bacteria</taxon>
        <taxon>Pseudomonadati</taxon>
        <taxon>Bacteroidota</taxon>
        <taxon>Flavobacteriia</taxon>
        <taxon>Flavobacteriales</taxon>
        <taxon>Flavobacteriaceae</taxon>
        <taxon>Flavivirga</taxon>
    </lineage>
</organism>
<dbReference type="AlphaFoldDB" id="A0A2K9PRE5"/>
<dbReference type="EMBL" id="CP025791">
    <property type="protein sequence ID" value="AUP79388.1"/>
    <property type="molecule type" value="Genomic_DNA"/>
</dbReference>
<dbReference type="SUPFAM" id="SSF53756">
    <property type="entry name" value="UDP-Glycosyltransferase/glycogen phosphorylase"/>
    <property type="match status" value="1"/>
</dbReference>